<dbReference type="PANTHER" id="PTHR12083">
    <property type="entry name" value="BIFUNCTIONAL POLYNUCLEOTIDE PHOSPHATASE/KINASE"/>
    <property type="match status" value="1"/>
</dbReference>
<accession>A0ABD0YF68</accession>
<gene>
    <name evidence="1" type="ORF">AAG570_012688</name>
</gene>
<dbReference type="InterPro" id="IPR006551">
    <property type="entry name" value="Polynucleotide_phosphatase"/>
</dbReference>
<dbReference type="PANTHER" id="PTHR12083:SF9">
    <property type="entry name" value="BIFUNCTIONAL POLYNUCLEOTIDE PHOSPHATASE_KINASE"/>
    <property type="match status" value="1"/>
</dbReference>
<dbReference type="Pfam" id="PF08645">
    <property type="entry name" value="PNK3P"/>
    <property type="match status" value="1"/>
</dbReference>
<dbReference type="CDD" id="cd01625">
    <property type="entry name" value="HAD_PNP"/>
    <property type="match status" value="1"/>
</dbReference>
<name>A0ABD0YF68_9HEMI</name>
<protein>
    <submittedName>
        <fullName evidence="1">Uncharacterized protein</fullName>
    </submittedName>
</protein>
<dbReference type="Proteomes" id="UP001558652">
    <property type="component" value="Unassembled WGS sequence"/>
</dbReference>
<dbReference type="InterPro" id="IPR013954">
    <property type="entry name" value="PNK3P"/>
</dbReference>
<dbReference type="NCBIfam" id="TIGR01662">
    <property type="entry name" value="HAD-SF-IIIA"/>
    <property type="match status" value="1"/>
</dbReference>
<dbReference type="InterPro" id="IPR036412">
    <property type="entry name" value="HAD-like_sf"/>
</dbReference>
<proteinExistence type="predicted"/>
<comment type="caution">
    <text evidence="1">The sequence shown here is derived from an EMBL/GenBank/DDBJ whole genome shotgun (WGS) entry which is preliminary data.</text>
</comment>
<keyword evidence="2" id="KW-1185">Reference proteome</keyword>
<sequence>MQIAAFDLDGTIIKTKSGKIFPVDTSDWVVPSNVIKEKLNNLIKENYNVIIFSNQNGIGRQAVNKGHFKIKIENIVKELNIPVEVYLSTRSSIYRKPAPGMWNALLHKKGGNISLKESFYVGDAAGRCEKWAPGRRKDFSNSDRLFAENIGLQFFTPEEYFFGNPPAPFDLPKFIPSAIPLNKHGDYNINTSRKEVIIMVGAQGSGKSHFVKQHLMKSGYIPFSRDISKNNDKVAACLETSLSLSECKIVIDNTNGTIAARKKFIDLCKKYKVPVRCFYMNTTIERCHHNNKVGVL</sequence>
<dbReference type="InterPro" id="IPR006549">
    <property type="entry name" value="HAD-SF_hydro_IIIA"/>
</dbReference>
<organism evidence="1 2">
    <name type="scientific">Ranatra chinensis</name>
    <dbReference type="NCBI Taxonomy" id="642074"/>
    <lineage>
        <taxon>Eukaryota</taxon>
        <taxon>Metazoa</taxon>
        <taxon>Ecdysozoa</taxon>
        <taxon>Arthropoda</taxon>
        <taxon>Hexapoda</taxon>
        <taxon>Insecta</taxon>
        <taxon>Pterygota</taxon>
        <taxon>Neoptera</taxon>
        <taxon>Paraneoptera</taxon>
        <taxon>Hemiptera</taxon>
        <taxon>Heteroptera</taxon>
        <taxon>Panheteroptera</taxon>
        <taxon>Nepomorpha</taxon>
        <taxon>Nepidae</taxon>
        <taxon>Ranatrinae</taxon>
        <taxon>Ranatra</taxon>
    </lineage>
</organism>
<dbReference type="SUPFAM" id="SSF56784">
    <property type="entry name" value="HAD-like"/>
    <property type="match status" value="1"/>
</dbReference>
<dbReference type="NCBIfam" id="TIGR01664">
    <property type="entry name" value="DNA-3'-Pase"/>
    <property type="match status" value="1"/>
</dbReference>
<dbReference type="AlphaFoldDB" id="A0ABD0YF68"/>
<dbReference type="InterPro" id="IPR027417">
    <property type="entry name" value="P-loop_NTPase"/>
</dbReference>
<dbReference type="EMBL" id="JBFDAA010000008">
    <property type="protein sequence ID" value="KAL1129744.1"/>
    <property type="molecule type" value="Genomic_DNA"/>
</dbReference>
<evidence type="ECO:0000313" key="1">
    <source>
        <dbReference type="EMBL" id="KAL1129744.1"/>
    </source>
</evidence>
<reference evidence="1 2" key="1">
    <citation type="submission" date="2024-07" db="EMBL/GenBank/DDBJ databases">
        <title>Chromosome-level genome assembly of the water stick insect Ranatra chinensis (Heteroptera: Nepidae).</title>
        <authorList>
            <person name="Liu X."/>
        </authorList>
    </citation>
    <scope>NUCLEOTIDE SEQUENCE [LARGE SCALE GENOMIC DNA]</scope>
    <source>
        <strain evidence="1">Cailab_2021Rc</strain>
        <tissue evidence="1">Muscle</tissue>
    </source>
</reference>
<dbReference type="InterPro" id="IPR023214">
    <property type="entry name" value="HAD_sf"/>
</dbReference>
<dbReference type="Pfam" id="PF13671">
    <property type="entry name" value="AAA_33"/>
    <property type="match status" value="1"/>
</dbReference>
<dbReference type="Gene3D" id="3.40.50.1000">
    <property type="entry name" value="HAD superfamily/HAD-like"/>
    <property type="match status" value="1"/>
</dbReference>
<dbReference type="Gene3D" id="3.40.50.300">
    <property type="entry name" value="P-loop containing nucleotide triphosphate hydrolases"/>
    <property type="match status" value="1"/>
</dbReference>
<dbReference type="SUPFAM" id="SSF52540">
    <property type="entry name" value="P-loop containing nucleoside triphosphate hydrolases"/>
    <property type="match status" value="1"/>
</dbReference>
<dbReference type="FunFam" id="3.40.50.1000:FF:000078">
    <property type="entry name" value="Bifunctional polynucleotide phosphatase/kinase"/>
    <property type="match status" value="1"/>
</dbReference>
<evidence type="ECO:0000313" key="2">
    <source>
        <dbReference type="Proteomes" id="UP001558652"/>
    </source>
</evidence>